<dbReference type="NCBIfam" id="TIGR03263">
    <property type="entry name" value="guanyl_kin"/>
    <property type="match status" value="1"/>
</dbReference>
<dbReference type="GO" id="GO:0004385">
    <property type="term" value="F:GMP kinase activity"/>
    <property type="evidence" value="ECO:0007669"/>
    <property type="project" value="UniProtKB-UniRule"/>
</dbReference>
<evidence type="ECO:0000256" key="4">
    <source>
        <dbReference type="ARBA" id="ARBA00022679"/>
    </source>
</evidence>
<dbReference type="InterPro" id="IPR008144">
    <property type="entry name" value="Guanylate_kin-like_dom"/>
</dbReference>
<comment type="subcellular location">
    <subcellularLocation>
        <location evidence="9">Cytoplasm</location>
    </subcellularLocation>
</comment>
<organism evidence="11 12">
    <name type="scientific">Pseudanabaena cinerea FACHB-1277</name>
    <dbReference type="NCBI Taxonomy" id="2949581"/>
    <lineage>
        <taxon>Bacteria</taxon>
        <taxon>Bacillati</taxon>
        <taxon>Cyanobacteriota</taxon>
        <taxon>Cyanophyceae</taxon>
        <taxon>Pseudanabaenales</taxon>
        <taxon>Pseudanabaenaceae</taxon>
        <taxon>Pseudanabaena</taxon>
        <taxon>Pseudanabaena cinerea</taxon>
    </lineage>
</organism>
<dbReference type="PANTHER" id="PTHR23117">
    <property type="entry name" value="GUANYLATE KINASE-RELATED"/>
    <property type="match status" value="1"/>
</dbReference>
<evidence type="ECO:0000313" key="12">
    <source>
        <dbReference type="Proteomes" id="UP000631421"/>
    </source>
</evidence>
<gene>
    <name evidence="9 11" type="primary">gmk</name>
    <name evidence="11" type="ORF">H6F44_12860</name>
</gene>
<dbReference type="CDD" id="cd00071">
    <property type="entry name" value="GMPK"/>
    <property type="match status" value="1"/>
</dbReference>
<dbReference type="EMBL" id="JACJPY010000039">
    <property type="protein sequence ID" value="MBD2151001.1"/>
    <property type="molecule type" value="Genomic_DNA"/>
</dbReference>
<evidence type="ECO:0000256" key="7">
    <source>
        <dbReference type="ARBA" id="ARBA00022840"/>
    </source>
</evidence>
<dbReference type="AlphaFoldDB" id="A0A926UTG0"/>
<comment type="function">
    <text evidence="9">Essential for recycling GMP and indirectly, cGMP.</text>
</comment>
<keyword evidence="9" id="KW-0963">Cytoplasm</keyword>
<dbReference type="InterPro" id="IPR027417">
    <property type="entry name" value="P-loop_NTPase"/>
</dbReference>
<dbReference type="EC" id="2.7.4.8" evidence="2 9"/>
<evidence type="ECO:0000256" key="2">
    <source>
        <dbReference type="ARBA" id="ARBA00012961"/>
    </source>
</evidence>
<dbReference type="FunFam" id="3.30.63.10:FF:000002">
    <property type="entry name" value="Guanylate kinase 1"/>
    <property type="match status" value="1"/>
</dbReference>
<comment type="caution">
    <text evidence="11">The sequence shown here is derived from an EMBL/GenBank/DDBJ whole genome shotgun (WGS) entry which is preliminary data.</text>
</comment>
<protein>
    <recommendedName>
        <fullName evidence="3 9">Guanylate kinase</fullName>
        <ecNumber evidence="2 9">2.7.4.8</ecNumber>
    </recommendedName>
    <alternativeName>
        <fullName evidence="8 9">GMP kinase</fullName>
    </alternativeName>
</protein>
<sequence>MQSAITTEKFDIEQCDAGNNIAADREELAMGKLIVVTGPSGVGKGTLLRNLLERYPDRLTFSISATTRSPRTGEEHGREYWFWQRAEFEAKVAGGEFLEWAEYAGNLYGTPRQPIEQAIANGQIIILEIELEGARQVAQSFPSARRIFIAPPSMAVLETRLRDRSTDSEAQIVKRLSHAQIEIAAAAEFDLTIVNDDLEVALQTLESALMLP</sequence>
<evidence type="ECO:0000256" key="8">
    <source>
        <dbReference type="ARBA" id="ARBA00030128"/>
    </source>
</evidence>
<dbReference type="InterPro" id="IPR017665">
    <property type="entry name" value="Guanylate_kinase"/>
</dbReference>
<dbReference type="Pfam" id="PF00625">
    <property type="entry name" value="Guanylate_kin"/>
    <property type="match status" value="1"/>
</dbReference>
<evidence type="ECO:0000256" key="9">
    <source>
        <dbReference type="HAMAP-Rule" id="MF_00328"/>
    </source>
</evidence>
<evidence type="ECO:0000256" key="1">
    <source>
        <dbReference type="ARBA" id="ARBA00005790"/>
    </source>
</evidence>
<keyword evidence="4 9" id="KW-0808">Transferase</keyword>
<dbReference type="Gene3D" id="3.40.50.300">
    <property type="entry name" value="P-loop containing nucleotide triphosphate hydrolases"/>
    <property type="match status" value="1"/>
</dbReference>
<dbReference type="GO" id="GO:0005829">
    <property type="term" value="C:cytosol"/>
    <property type="evidence" value="ECO:0007669"/>
    <property type="project" value="TreeGrafter"/>
</dbReference>
<evidence type="ECO:0000256" key="6">
    <source>
        <dbReference type="ARBA" id="ARBA00022777"/>
    </source>
</evidence>
<evidence type="ECO:0000313" key="11">
    <source>
        <dbReference type="EMBL" id="MBD2151001.1"/>
    </source>
</evidence>
<comment type="similarity">
    <text evidence="1 9">Belongs to the guanylate kinase family.</text>
</comment>
<evidence type="ECO:0000256" key="3">
    <source>
        <dbReference type="ARBA" id="ARBA00016296"/>
    </source>
</evidence>
<dbReference type="GO" id="GO:0005524">
    <property type="term" value="F:ATP binding"/>
    <property type="evidence" value="ECO:0007669"/>
    <property type="project" value="UniProtKB-UniRule"/>
</dbReference>
<feature type="domain" description="Guanylate kinase-like" evidence="10">
    <location>
        <begin position="31"/>
        <end position="210"/>
    </location>
</feature>
<keyword evidence="6 9" id="KW-0418">Kinase</keyword>
<keyword evidence="12" id="KW-1185">Reference proteome</keyword>
<name>A0A926UTG0_9CYAN</name>
<accession>A0A926UTG0</accession>
<feature type="binding site" evidence="9">
    <location>
        <begin position="38"/>
        <end position="45"/>
    </location>
    <ligand>
        <name>ATP</name>
        <dbReference type="ChEBI" id="CHEBI:30616"/>
    </ligand>
</feature>
<evidence type="ECO:0000256" key="5">
    <source>
        <dbReference type="ARBA" id="ARBA00022741"/>
    </source>
</evidence>
<dbReference type="PROSITE" id="PS50052">
    <property type="entry name" value="GUANYLATE_KINASE_2"/>
    <property type="match status" value="1"/>
</dbReference>
<evidence type="ECO:0000259" key="10">
    <source>
        <dbReference type="PROSITE" id="PS50052"/>
    </source>
</evidence>
<dbReference type="SMART" id="SM00072">
    <property type="entry name" value="GuKc"/>
    <property type="match status" value="1"/>
</dbReference>
<reference evidence="11" key="2">
    <citation type="submission" date="2020-08" db="EMBL/GenBank/DDBJ databases">
        <authorList>
            <person name="Chen M."/>
            <person name="Teng W."/>
            <person name="Zhao L."/>
            <person name="Hu C."/>
            <person name="Zhou Y."/>
            <person name="Han B."/>
            <person name="Song L."/>
            <person name="Shu W."/>
        </authorList>
    </citation>
    <scope>NUCLEOTIDE SEQUENCE</scope>
    <source>
        <strain evidence="11">FACHB-1277</strain>
    </source>
</reference>
<comment type="catalytic activity">
    <reaction evidence="9">
        <text>GMP + ATP = GDP + ADP</text>
        <dbReference type="Rhea" id="RHEA:20780"/>
        <dbReference type="ChEBI" id="CHEBI:30616"/>
        <dbReference type="ChEBI" id="CHEBI:58115"/>
        <dbReference type="ChEBI" id="CHEBI:58189"/>
        <dbReference type="ChEBI" id="CHEBI:456216"/>
        <dbReference type="EC" id="2.7.4.8"/>
    </reaction>
</comment>
<dbReference type="Proteomes" id="UP000631421">
    <property type="component" value="Unassembled WGS sequence"/>
</dbReference>
<dbReference type="SUPFAM" id="SSF52540">
    <property type="entry name" value="P-loop containing nucleoside triphosphate hydrolases"/>
    <property type="match status" value="1"/>
</dbReference>
<proteinExistence type="inferred from homology"/>
<dbReference type="PANTHER" id="PTHR23117:SF13">
    <property type="entry name" value="GUANYLATE KINASE"/>
    <property type="match status" value="1"/>
</dbReference>
<dbReference type="HAMAP" id="MF_00328">
    <property type="entry name" value="Guanylate_kinase"/>
    <property type="match status" value="1"/>
</dbReference>
<dbReference type="InterPro" id="IPR008145">
    <property type="entry name" value="GK/Ca_channel_bsu"/>
</dbReference>
<keyword evidence="7 9" id="KW-0067">ATP-binding</keyword>
<keyword evidence="5 9" id="KW-0547">Nucleotide-binding</keyword>
<dbReference type="Gene3D" id="3.30.63.10">
    <property type="entry name" value="Guanylate Kinase phosphate binding domain"/>
    <property type="match status" value="1"/>
</dbReference>
<reference evidence="11" key="1">
    <citation type="journal article" date="2015" name="ISME J.">
        <title>Draft Genome Sequence of Streptomyces incarnatus NRRL8089, which Produces the Nucleoside Antibiotic Sinefungin.</title>
        <authorList>
            <person name="Oshima K."/>
            <person name="Hattori M."/>
            <person name="Shimizu H."/>
            <person name="Fukuda K."/>
            <person name="Nemoto M."/>
            <person name="Inagaki K."/>
            <person name="Tamura T."/>
        </authorList>
    </citation>
    <scope>NUCLEOTIDE SEQUENCE</scope>
    <source>
        <strain evidence="11">FACHB-1277</strain>
    </source>
</reference>